<keyword evidence="2 7" id="KW-0819">tRNA processing</keyword>
<dbReference type="EMBL" id="CP027860">
    <property type="protein sequence ID" value="AVP99026.1"/>
    <property type="molecule type" value="Genomic_DNA"/>
</dbReference>
<dbReference type="GO" id="GO:0001682">
    <property type="term" value="P:tRNA 5'-leader removal"/>
    <property type="evidence" value="ECO:0007669"/>
    <property type="project" value="UniProtKB-UniRule"/>
</dbReference>
<dbReference type="GO" id="GO:0030677">
    <property type="term" value="C:ribonuclease P complex"/>
    <property type="evidence" value="ECO:0007669"/>
    <property type="project" value="TreeGrafter"/>
</dbReference>
<evidence type="ECO:0000256" key="6">
    <source>
        <dbReference type="ARBA" id="ARBA00022884"/>
    </source>
</evidence>
<comment type="subunit">
    <text evidence="7">Consists of a catalytic RNA component (M1 or rnpB) and a protein subunit.</text>
</comment>
<keyword evidence="3 7" id="KW-0540">Nuclease</keyword>
<keyword evidence="5 7" id="KW-0378">Hydrolase</keyword>
<dbReference type="GO" id="GO:0004526">
    <property type="term" value="F:ribonuclease P activity"/>
    <property type="evidence" value="ECO:0007669"/>
    <property type="project" value="UniProtKB-UniRule"/>
</dbReference>
<reference evidence="9 10" key="2">
    <citation type="submission" date="2018-03" db="EMBL/GenBank/DDBJ databases">
        <authorList>
            <person name="Keele B.F."/>
        </authorList>
    </citation>
    <scope>NUCLEOTIDE SEQUENCE [LARGE SCALE GENOMIC DNA]</scope>
    <source>
        <strain evidence="9 10">D13</strain>
    </source>
</reference>
<dbReference type="PANTHER" id="PTHR33992:SF1">
    <property type="entry name" value="RIBONUCLEASE P PROTEIN COMPONENT"/>
    <property type="match status" value="1"/>
</dbReference>
<comment type="function">
    <text evidence="1 7">RNaseP catalyzes the removal of the 5'-leader sequence from pre-tRNA to produce the mature 5'-terminus. It can also cleave other RNA substrates such as 4.5S RNA. The protein component plays an auxiliary but essential role in vivo by binding to the 5'-leader sequence and broadening the substrate specificity of the ribozyme.</text>
</comment>
<dbReference type="InterPro" id="IPR000100">
    <property type="entry name" value="RNase_P"/>
</dbReference>
<sequence>MTSPGGAASFPRTHRVLTKSEFDLVFQSGNGLRARSVRALFRFRDDGETRLGLIVPKKAFARAVDRNRIKRLIREGFRRHRCHLAAVDVVFQVRSEARDRTLFQSELDQLWRRLDRAELRASSKGKPTP</sequence>
<dbReference type="Proteomes" id="UP000241074">
    <property type="component" value="Chromosome"/>
</dbReference>
<evidence type="ECO:0000256" key="3">
    <source>
        <dbReference type="ARBA" id="ARBA00022722"/>
    </source>
</evidence>
<dbReference type="Gene3D" id="3.30.230.10">
    <property type="match status" value="1"/>
</dbReference>
<dbReference type="AlphaFoldDB" id="A0A2P1PW03"/>
<reference evidence="9 10" key="1">
    <citation type="submission" date="2018-03" db="EMBL/GenBank/DDBJ databases">
        <title>Ahniella affigens gen. nov., sp. nov., a gammaproteobacterium isolated from sandy soil near a stream.</title>
        <authorList>
            <person name="Ko Y."/>
            <person name="Kim J.-H."/>
        </authorList>
    </citation>
    <scope>NUCLEOTIDE SEQUENCE [LARGE SCALE GENOMIC DNA]</scope>
    <source>
        <strain evidence="9 10">D13</strain>
    </source>
</reference>
<protein>
    <recommendedName>
        <fullName evidence="7 8">Ribonuclease P protein component</fullName>
        <shortName evidence="7">RNase P protein</shortName>
        <shortName evidence="7">RNaseP protein</shortName>
        <ecNumber evidence="7 8">3.1.26.5</ecNumber>
    </recommendedName>
    <alternativeName>
        <fullName evidence="7">Protein C5</fullName>
    </alternativeName>
</protein>
<evidence type="ECO:0000256" key="1">
    <source>
        <dbReference type="ARBA" id="ARBA00002663"/>
    </source>
</evidence>
<evidence type="ECO:0000256" key="5">
    <source>
        <dbReference type="ARBA" id="ARBA00022801"/>
    </source>
</evidence>
<evidence type="ECO:0000313" key="10">
    <source>
        <dbReference type="Proteomes" id="UP000241074"/>
    </source>
</evidence>
<dbReference type="NCBIfam" id="TIGR00188">
    <property type="entry name" value="rnpA"/>
    <property type="match status" value="1"/>
</dbReference>
<dbReference type="Pfam" id="PF00825">
    <property type="entry name" value="Ribonuclease_P"/>
    <property type="match status" value="1"/>
</dbReference>
<dbReference type="GO" id="GO:0042781">
    <property type="term" value="F:3'-tRNA processing endoribonuclease activity"/>
    <property type="evidence" value="ECO:0007669"/>
    <property type="project" value="TreeGrafter"/>
</dbReference>
<evidence type="ECO:0000256" key="7">
    <source>
        <dbReference type="HAMAP-Rule" id="MF_00227"/>
    </source>
</evidence>
<dbReference type="PROSITE" id="PS00648">
    <property type="entry name" value="RIBONUCLEASE_P"/>
    <property type="match status" value="1"/>
</dbReference>
<dbReference type="InterPro" id="IPR020539">
    <property type="entry name" value="RNase_P_CS"/>
</dbReference>
<dbReference type="EC" id="3.1.26.5" evidence="7 8"/>
<dbReference type="KEGG" id="xba:C7S18_18400"/>
<proteinExistence type="inferred from homology"/>
<evidence type="ECO:0000256" key="8">
    <source>
        <dbReference type="NCBIfam" id="TIGR00188"/>
    </source>
</evidence>
<dbReference type="InterPro" id="IPR014721">
    <property type="entry name" value="Ribsml_uS5_D2-typ_fold_subgr"/>
</dbReference>
<name>A0A2P1PW03_9GAMM</name>
<comment type="catalytic activity">
    <reaction evidence="7">
        <text>Endonucleolytic cleavage of RNA, removing 5'-extranucleotides from tRNA precursor.</text>
        <dbReference type="EC" id="3.1.26.5"/>
    </reaction>
</comment>
<dbReference type="OrthoDB" id="9796422at2"/>
<evidence type="ECO:0000313" key="9">
    <source>
        <dbReference type="EMBL" id="AVP99026.1"/>
    </source>
</evidence>
<evidence type="ECO:0000256" key="4">
    <source>
        <dbReference type="ARBA" id="ARBA00022759"/>
    </source>
</evidence>
<comment type="similarity">
    <text evidence="7">Belongs to the RnpA family.</text>
</comment>
<accession>A0A2P1PW03</accession>
<dbReference type="HAMAP" id="MF_00227">
    <property type="entry name" value="RNase_P"/>
    <property type="match status" value="1"/>
</dbReference>
<dbReference type="InterPro" id="IPR020568">
    <property type="entry name" value="Ribosomal_Su5_D2-typ_SF"/>
</dbReference>
<dbReference type="RefSeq" id="WP_106892945.1">
    <property type="nucleotide sequence ID" value="NZ_CP027860.1"/>
</dbReference>
<gene>
    <name evidence="7 9" type="primary">rnpA</name>
    <name evidence="9" type="ORF">C7S18_18400</name>
</gene>
<dbReference type="PANTHER" id="PTHR33992">
    <property type="entry name" value="RIBONUCLEASE P PROTEIN COMPONENT"/>
    <property type="match status" value="1"/>
</dbReference>
<keyword evidence="10" id="KW-1185">Reference proteome</keyword>
<evidence type="ECO:0000256" key="2">
    <source>
        <dbReference type="ARBA" id="ARBA00022694"/>
    </source>
</evidence>
<dbReference type="GO" id="GO:0000049">
    <property type="term" value="F:tRNA binding"/>
    <property type="evidence" value="ECO:0007669"/>
    <property type="project" value="UniProtKB-UniRule"/>
</dbReference>
<keyword evidence="6 7" id="KW-0694">RNA-binding</keyword>
<organism evidence="9 10">
    <name type="scientific">Ahniella affigens</name>
    <dbReference type="NCBI Taxonomy" id="2021234"/>
    <lineage>
        <taxon>Bacteria</taxon>
        <taxon>Pseudomonadati</taxon>
        <taxon>Pseudomonadota</taxon>
        <taxon>Gammaproteobacteria</taxon>
        <taxon>Lysobacterales</taxon>
        <taxon>Rhodanobacteraceae</taxon>
        <taxon>Ahniella</taxon>
    </lineage>
</organism>
<dbReference type="SUPFAM" id="SSF54211">
    <property type="entry name" value="Ribosomal protein S5 domain 2-like"/>
    <property type="match status" value="1"/>
</dbReference>
<keyword evidence="4 7" id="KW-0255">Endonuclease</keyword>